<protein>
    <submittedName>
        <fullName evidence="2">Uncharacterized protein</fullName>
    </submittedName>
</protein>
<keyword evidence="1" id="KW-1133">Transmembrane helix</keyword>
<dbReference type="EMBL" id="WJXA01000012">
    <property type="protein sequence ID" value="KAF7123476.1"/>
    <property type="molecule type" value="Genomic_DNA"/>
</dbReference>
<keyword evidence="3" id="KW-1185">Reference proteome</keyword>
<dbReference type="AlphaFoldDB" id="A0A834G8B4"/>
<comment type="caution">
    <text evidence="2">The sequence shown here is derived from an EMBL/GenBank/DDBJ whole genome shotgun (WGS) entry which is preliminary data.</text>
</comment>
<proteinExistence type="predicted"/>
<evidence type="ECO:0000313" key="3">
    <source>
        <dbReference type="Proteomes" id="UP000626092"/>
    </source>
</evidence>
<accession>A0A834G8B4</accession>
<evidence type="ECO:0000256" key="1">
    <source>
        <dbReference type="SAM" id="Phobius"/>
    </source>
</evidence>
<sequence length="93" mass="10295">MATSGPNSAIGGGYEVPAVPSFEELPQLPDRVDYSTRLGHRRHVDIPIPEHLKHALPAGVQHVGFLLPLEFLISVFISFAFLWNILGLISFYL</sequence>
<feature type="transmembrane region" description="Helical" evidence="1">
    <location>
        <begin position="71"/>
        <end position="92"/>
    </location>
</feature>
<keyword evidence="1" id="KW-0812">Transmembrane</keyword>
<evidence type="ECO:0000313" key="2">
    <source>
        <dbReference type="EMBL" id="KAF7123476.1"/>
    </source>
</evidence>
<dbReference type="Proteomes" id="UP000626092">
    <property type="component" value="Unassembled WGS sequence"/>
</dbReference>
<name>A0A834G8B4_RHOSS</name>
<organism evidence="2 3">
    <name type="scientific">Rhododendron simsii</name>
    <name type="common">Sims's rhododendron</name>
    <dbReference type="NCBI Taxonomy" id="118357"/>
    <lineage>
        <taxon>Eukaryota</taxon>
        <taxon>Viridiplantae</taxon>
        <taxon>Streptophyta</taxon>
        <taxon>Embryophyta</taxon>
        <taxon>Tracheophyta</taxon>
        <taxon>Spermatophyta</taxon>
        <taxon>Magnoliopsida</taxon>
        <taxon>eudicotyledons</taxon>
        <taxon>Gunneridae</taxon>
        <taxon>Pentapetalae</taxon>
        <taxon>asterids</taxon>
        <taxon>Ericales</taxon>
        <taxon>Ericaceae</taxon>
        <taxon>Ericoideae</taxon>
        <taxon>Rhodoreae</taxon>
        <taxon>Rhododendron</taxon>
    </lineage>
</organism>
<gene>
    <name evidence="2" type="ORF">RHSIM_Rhsim12G0012500</name>
</gene>
<keyword evidence="1" id="KW-0472">Membrane</keyword>
<reference evidence="2" key="1">
    <citation type="submission" date="2019-11" db="EMBL/GenBank/DDBJ databases">
        <authorList>
            <person name="Liu Y."/>
            <person name="Hou J."/>
            <person name="Li T.-Q."/>
            <person name="Guan C.-H."/>
            <person name="Wu X."/>
            <person name="Wu H.-Z."/>
            <person name="Ling F."/>
            <person name="Zhang R."/>
            <person name="Shi X.-G."/>
            <person name="Ren J.-P."/>
            <person name="Chen E.-F."/>
            <person name="Sun J.-M."/>
        </authorList>
    </citation>
    <scope>NUCLEOTIDE SEQUENCE</scope>
    <source>
        <strain evidence="2">Adult_tree_wgs_1</strain>
        <tissue evidence="2">Leaves</tissue>
    </source>
</reference>